<dbReference type="EMBL" id="JABFTP020000144">
    <property type="protein sequence ID" value="KAL3283553.1"/>
    <property type="molecule type" value="Genomic_DNA"/>
</dbReference>
<keyword evidence="3" id="KW-1185">Reference proteome</keyword>
<evidence type="ECO:0000313" key="3">
    <source>
        <dbReference type="Proteomes" id="UP001516400"/>
    </source>
</evidence>
<dbReference type="Proteomes" id="UP001516400">
    <property type="component" value="Unassembled WGS sequence"/>
</dbReference>
<name>A0ABD2NYB5_9CUCU</name>
<evidence type="ECO:0000256" key="1">
    <source>
        <dbReference type="SAM" id="MobiDB-lite"/>
    </source>
</evidence>
<dbReference type="AlphaFoldDB" id="A0ABD2NYB5"/>
<proteinExistence type="predicted"/>
<sequence length="102" mass="11824">KTVRYGGQQCWRPRYQEKSLIILFCLKALESMENRLFLRLLDVLHNDKSAKNNPSKNHVEQSQYINPPLEAKILIPDKGTSEEVKNEQLKGRADELMKKSPS</sequence>
<evidence type="ECO:0000313" key="2">
    <source>
        <dbReference type="EMBL" id="KAL3283553.1"/>
    </source>
</evidence>
<protein>
    <submittedName>
        <fullName evidence="2">Uncharacterized protein</fullName>
    </submittedName>
</protein>
<feature type="region of interest" description="Disordered" evidence="1">
    <location>
        <begin position="80"/>
        <end position="102"/>
    </location>
</feature>
<feature type="non-terminal residue" evidence="2">
    <location>
        <position position="1"/>
    </location>
</feature>
<organism evidence="2 3">
    <name type="scientific">Cryptolaemus montrouzieri</name>
    <dbReference type="NCBI Taxonomy" id="559131"/>
    <lineage>
        <taxon>Eukaryota</taxon>
        <taxon>Metazoa</taxon>
        <taxon>Ecdysozoa</taxon>
        <taxon>Arthropoda</taxon>
        <taxon>Hexapoda</taxon>
        <taxon>Insecta</taxon>
        <taxon>Pterygota</taxon>
        <taxon>Neoptera</taxon>
        <taxon>Endopterygota</taxon>
        <taxon>Coleoptera</taxon>
        <taxon>Polyphaga</taxon>
        <taxon>Cucujiformia</taxon>
        <taxon>Coccinelloidea</taxon>
        <taxon>Coccinellidae</taxon>
        <taxon>Scymninae</taxon>
        <taxon>Scymnini</taxon>
        <taxon>Cryptolaemus</taxon>
    </lineage>
</organism>
<accession>A0ABD2NYB5</accession>
<comment type="caution">
    <text evidence="2">The sequence shown here is derived from an EMBL/GenBank/DDBJ whole genome shotgun (WGS) entry which is preliminary data.</text>
</comment>
<reference evidence="2 3" key="1">
    <citation type="journal article" date="2021" name="BMC Biol.">
        <title>Horizontally acquired antibacterial genes associated with adaptive radiation of ladybird beetles.</title>
        <authorList>
            <person name="Li H.S."/>
            <person name="Tang X.F."/>
            <person name="Huang Y.H."/>
            <person name="Xu Z.Y."/>
            <person name="Chen M.L."/>
            <person name="Du X.Y."/>
            <person name="Qiu B.Y."/>
            <person name="Chen P.T."/>
            <person name="Zhang W."/>
            <person name="Slipinski A."/>
            <person name="Escalona H.E."/>
            <person name="Waterhouse R.M."/>
            <person name="Zwick A."/>
            <person name="Pang H."/>
        </authorList>
    </citation>
    <scope>NUCLEOTIDE SEQUENCE [LARGE SCALE GENOMIC DNA]</scope>
    <source>
        <strain evidence="2">SYSU2018</strain>
    </source>
</reference>
<gene>
    <name evidence="2" type="ORF">HHI36_006692</name>
</gene>